<organism evidence="2 3">
    <name type="scientific">Alistipes intestinihominis</name>
    <dbReference type="NCBI Taxonomy" id="3133172"/>
    <lineage>
        <taxon>Bacteria</taxon>
        <taxon>Pseudomonadati</taxon>
        <taxon>Bacteroidota</taxon>
        <taxon>Bacteroidia</taxon>
        <taxon>Bacteroidales</taxon>
        <taxon>Rikenellaceae</taxon>
        <taxon>Alistipes</taxon>
    </lineage>
</organism>
<evidence type="ECO:0008006" key="4">
    <source>
        <dbReference type="Google" id="ProtNLM"/>
    </source>
</evidence>
<sequence>MKNYLSILTFLLMLSCGSYNGKNISMANSLTNVDSAVLSKEDRATKNLNDSTANINMPKSLNDIRFGSWTKKDWYDNDYFRALRKYIDACYNGEIKNDDLEPYKSALKGKFAIGQAEPGAFGGMFIYFIFLDAPNKIFETWIYSDVDENTETVVDYQVRGVGVSEEDSQFTKDDILSIMKEHPENKLW</sequence>
<feature type="signal peptide" evidence="1">
    <location>
        <begin position="1"/>
        <end position="21"/>
    </location>
</feature>
<dbReference type="EMBL" id="JBBMFL010000004">
    <property type="protein sequence ID" value="MEQ2544352.1"/>
    <property type="molecule type" value="Genomic_DNA"/>
</dbReference>
<accession>A0ABV1GVB9</accession>
<comment type="caution">
    <text evidence="2">The sequence shown here is derived from an EMBL/GenBank/DDBJ whole genome shotgun (WGS) entry which is preliminary data.</text>
</comment>
<keyword evidence="3" id="KW-1185">Reference proteome</keyword>
<gene>
    <name evidence="2" type="ORF">WMO46_05250</name>
</gene>
<evidence type="ECO:0000313" key="2">
    <source>
        <dbReference type="EMBL" id="MEQ2544352.1"/>
    </source>
</evidence>
<feature type="chain" id="PRO_5046592730" description="Lipoprotein" evidence="1">
    <location>
        <begin position="22"/>
        <end position="188"/>
    </location>
</feature>
<dbReference type="PROSITE" id="PS51257">
    <property type="entry name" value="PROKAR_LIPOPROTEIN"/>
    <property type="match status" value="1"/>
</dbReference>
<keyword evidence="1" id="KW-0732">Signal</keyword>
<dbReference type="RefSeq" id="WP_349093946.1">
    <property type="nucleotide sequence ID" value="NZ_JBBMFL010000004.1"/>
</dbReference>
<evidence type="ECO:0000256" key="1">
    <source>
        <dbReference type="SAM" id="SignalP"/>
    </source>
</evidence>
<reference evidence="2 3" key="1">
    <citation type="submission" date="2024-03" db="EMBL/GenBank/DDBJ databases">
        <title>Human intestinal bacterial collection.</title>
        <authorList>
            <person name="Pauvert C."/>
            <person name="Hitch T.C.A."/>
            <person name="Clavel T."/>
        </authorList>
    </citation>
    <scope>NUCLEOTIDE SEQUENCE [LARGE SCALE GENOMIC DNA]</scope>
    <source>
        <strain evidence="2 3">CLA-KB-H122</strain>
    </source>
</reference>
<dbReference type="Proteomes" id="UP001460202">
    <property type="component" value="Unassembled WGS sequence"/>
</dbReference>
<protein>
    <recommendedName>
        <fullName evidence="4">Lipoprotein</fullName>
    </recommendedName>
</protein>
<name>A0ABV1GVB9_9BACT</name>
<proteinExistence type="predicted"/>
<evidence type="ECO:0000313" key="3">
    <source>
        <dbReference type="Proteomes" id="UP001460202"/>
    </source>
</evidence>